<dbReference type="KEGG" id="ahm:TL08_13860"/>
<dbReference type="EMBL" id="CP014859">
    <property type="protein sequence ID" value="AOS63586.1"/>
    <property type="molecule type" value="Genomic_DNA"/>
</dbReference>
<accession>A0AAC9MZ58</accession>
<evidence type="ECO:0000313" key="1">
    <source>
        <dbReference type="EMBL" id="AOS63586.1"/>
    </source>
</evidence>
<reference evidence="2" key="1">
    <citation type="submission" date="2016-03" db="EMBL/GenBank/DDBJ databases">
        <title>Complete genome sequence of the type strain Actinoalloteichus hymeniacidonis DSM 45092.</title>
        <authorList>
            <person name="Schaffert L."/>
            <person name="Albersmeier A."/>
            <person name="Winkler A."/>
            <person name="Kalinowski J."/>
            <person name="Zotchev S."/>
            <person name="Ruckert C."/>
        </authorList>
    </citation>
    <scope>NUCLEOTIDE SEQUENCE [LARGE SCALE GENOMIC DNA]</scope>
    <source>
        <strain evidence="2">HPA177(T) (DSM 45092(T))</strain>
    </source>
</reference>
<dbReference type="RefSeq" id="WP_069849403.1">
    <property type="nucleotide sequence ID" value="NZ_CP014859.1"/>
</dbReference>
<evidence type="ECO:0000313" key="2">
    <source>
        <dbReference type="Proteomes" id="UP000095210"/>
    </source>
</evidence>
<sequence length="86" mass="9209">MIRDESLPHDARSAAFRPLRNTGTALGQDRTMLELLHGTDPWLAAAAARTLIDGQHDALVRAAVATWPADAPDPAEAVRSLLALDD</sequence>
<protein>
    <submittedName>
        <fullName evidence="1">Uncharacterized protein</fullName>
    </submittedName>
</protein>
<gene>
    <name evidence="1" type="ORF">TL08_13860</name>
</gene>
<proteinExistence type="predicted"/>
<dbReference type="Proteomes" id="UP000095210">
    <property type="component" value="Chromosome"/>
</dbReference>
<name>A0AAC9MZ58_9PSEU</name>
<keyword evidence="2" id="KW-1185">Reference proteome</keyword>
<dbReference type="AlphaFoldDB" id="A0AAC9MZ58"/>
<organism evidence="1 2">
    <name type="scientific">Actinoalloteichus hymeniacidonis</name>
    <dbReference type="NCBI Taxonomy" id="340345"/>
    <lineage>
        <taxon>Bacteria</taxon>
        <taxon>Bacillati</taxon>
        <taxon>Actinomycetota</taxon>
        <taxon>Actinomycetes</taxon>
        <taxon>Pseudonocardiales</taxon>
        <taxon>Pseudonocardiaceae</taxon>
        <taxon>Actinoalloteichus</taxon>
    </lineage>
</organism>